<proteinExistence type="predicted"/>
<evidence type="ECO:0000313" key="1">
    <source>
        <dbReference type="EMBL" id="CAF1917868.1"/>
    </source>
</evidence>
<organism evidence="1 2">
    <name type="scientific">Rotaria magnacalcarata</name>
    <dbReference type="NCBI Taxonomy" id="392030"/>
    <lineage>
        <taxon>Eukaryota</taxon>
        <taxon>Metazoa</taxon>
        <taxon>Spiralia</taxon>
        <taxon>Gnathifera</taxon>
        <taxon>Rotifera</taxon>
        <taxon>Eurotatoria</taxon>
        <taxon>Bdelloidea</taxon>
        <taxon>Philodinida</taxon>
        <taxon>Philodinidae</taxon>
        <taxon>Rotaria</taxon>
    </lineage>
</organism>
<dbReference type="Gene3D" id="3.90.176.10">
    <property type="entry name" value="Toxin ADP-ribosyltransferase, Chain A, domain 1"/>
    <property type="match status" value="2"/>
</dbReference>
<name>A0A816KA02_9BILA</name>
<accession>A0A816KA02</accession>
<dbReference type="EMBL" id="CAJNRE010000093">
    <property type="protein sequence ID" value="CAF1917868.1"/>
    <property type="molecule type" value="Genomic_DNA"/>
</dbReference>
<dbReference type="Proteomes" id="UP000663824">
    <property type="component" value="Unassembled WGS sequence"/>
</dbReference>
<evidence type="ECO:0000313" key="2">
    <source>
        <dbReference type="Proteomes" id="UP000663824"/>
    </source>
</evidence>
<dbReference type="AlphaFoldDB" id="A0A816KA02"/>
<sequence length="946" mass="111360">MEALVFKVLCNILRILWARITKRYNLSHSQSDESMPPASDERSSIYWQLPNRSKRLIYGLQENAPNTKLLYIKIFNIKVTNRRLKEHGYAFAKISLQSWGSKSLKCWGELIDVAYSSIRCQALYSTWENEAFLFRVDPCGHRLMIEFFDLYEGDNYLLGVLFIDLNEWIPVTSGDTFTSKKSFVLSENRRMINLVGSATMSIVYIDNLSNLRTEEFKDNNHQTLNGITQWQIENEDDDIQNENLESSPYRYADSSRAFIIEQASTVLWTNNLLDTSDQFEELTLIWLSDDLDYRSDHYEHIVCLRNIISHLELFFNLNDFFNYINSVNNERVIVLISGSFSSQIERISDEICEISNIYVVCTKDKISHYEDIARKDQTKIFSSKKTFFLFYDTRTDIRGVFYSIDSFAVKLRQYVKEFIEIPTATKTISEGMTTRNLYCKQIKFKCFQMLTNILCHSSSPESVAKPQLIEYCRLANTFQEYGDEKQLAEFNNDYNANKSIYWYTCESFLFRLLSKATRQWDVDALLDFGFYISDLNEQLYQLQKQQFSSFNNTLRVYRGQFMNIDALGTLQNSVGGCISINTFLSTTEDYEFALRYAHSRTGLYENVLFIIDINMNDDEMKPFAHIDNLSAFPDTHEILLSMGTIFRIDWIHRVTRVDEYTDHWNVYLTVCHNRDIITDSDHFDLMLLYLMDILCHLSSKSDFINEKMLERCRLYCQGNEVELHKIDLFENNYHSDNAIHEYTKDTFLYRILNRALRTEDMGTILDFRYFIVDLYNQLYKVQTDFDHYSFVVSEGHKLTVYRGQFMSMKELNQLKRNIGRYIIIQTFLSTTLSSDIALLYAGHESQNSLYESVLFVIDIDIQQNIRKRPLANIGKFSHMRHENEVLFSVGTIFQVKSLKKFTNRLWILHLNLYNNDNDEINEIEKYTKLVSLLVTHNQMLINSQQN</sequence>
<comment type="caution">
    <text evidence="1">The sequence shown here is derived from an EMBL/GenBank/DDBJ whole genome shotgun (WGS) entry which is preliminary data.</text>
</comment>
<reference evidence="1" key="1">
    <citation type="submission" date="2021-02" db="EMBL/GenBank/DDBJ databases">
        <authorList>
            <person name="Nowell W R."/>
        </authorList>
    </citation>
    <scope>NUCLEOTIDE SEQUENCE</scope>
</reference>
<dbReference type="SUPFAM" id="SSF56399">
    <property type="entry name" value="ADP-ribosylation"/>
    <property type="match status" value="2"/>
</dbReference>
<gene>
    <name evidence="1" type="ORF">MBJ925_LOCUS1460</name>
</gene>
<dbReference type="PROSITE" id="PS51996">
    <property type="entry name" value="TR_MART"/>
    <property type="match status" value="2"/>
</dbReference>
<protein>
    <submittedName>
        <fullName evidence="1">Uncharacterized protein</fullName>
    </submittedName>
</protein>